<dbReference type="CDD" id="cd06261">
    <property type="entry name" value="TM_PBP2"/>
    <property type="match status" value="1"/>
</dbReference>
<evidence type="ECO:0000256" key="10">
    <source>
        <dbReference type="SAM" id="MobiDB-lite"/>
    </source>
</evidence>
<evidence type="ECO:0000256" key="5">
    <source>
        <dbReference type="ARBA" id="ARBA00022856"/>
    </source>
</evidence>
<keyword evidence="6" id="KW-0653">Protein transport</keyword>
<dbReference type="RefSeq" id="WP_090287117.1">
    <property type="nucleotide sequence ID" value="NZ_FMWO01000059.1"/>
</dbReference>
<dbReference type="InterPro" id="IPR035906">
    <property type="entry name" value="MetI-like_sf"/>
</dbReference>
<feature type="transmembrane region" description="Helical" evidence="9">
    <location>
        <begin position="247"/>
        <end position="275"/>
    </location>
</feature>
<dbReference type="EMBL" id="FMWO01000059">
    <property type="protein sequence ID" value="SCZ86220.1"/>
    <property type="molecule type" value="Genomic_DNA"/>
</dbReference>
<dbReference type="PANTHER" id="PTHR43386:SF24">
    <property type="entry name" value="OLIGOPEPTIDE TRANSPORT SYSTEM PERMEASE PROTEIN AMID"/>
    <property type="match status" value="1"/>
</dbReference>
<dbReference type="GO" id="GO:0015833">
    <property type="term" value="P:peptide transport"/>
    <property type="evidence" value="ECO:0007669"/>
    <property type="project" value="UniProtKB-KW"/>
</dbReference>
<keyword evidence="3" id="KW-1003">Cell membrane</keyword>
<dbReference type="PROSITE" id="PS50928">
    <property type="entry name" value="ABC_TM1"/>
    <property type="match status" value="1"/>
</dbReference>
<dbReference type="GO" id="GO:0005886">
    <property type="term" value="C:plasma membrane"/>
    <property type="evidence" value="ECO:0007669"/>
    <property type="project" value="UniProtKB-SubCell"/>
</dbReference>
<dbReference type="Pfam" id="PF00528">
    <property type="entry name" value="BPD_transp_1"/>
    <property type="match status" value="1"/>
</dbReference>
<feature type="domain" description="ABC transmembrane type-1" evidence="11">
    <location>
        <begin position="247"/>
        <end position="457"/>
    </location>
</feature>
<feature type="transmembrane region" description="Helical" evidence="9">
    <location>
        <begin position="157"/>
        <end position="180"/>
    </location>
</feature>
<protein>
    <submittedName>
        <fullName evidence="12">Binding-protein-dependent transport systems inner membrane component</fullName>
    </submittedName>
</protein>
<evidence type="ECO:0000256" key="7">
    <source>
        <dbReference type="ARBA" id="ARBA00022989"/>
    </source>
</evidence>
<keyword evidence="7 9" id="KW-1133">Transmembrane helix</keyword>
<dbReference type="GO" id="GO:0015031">
    <property type="term" value="P:protein transport"/>
    <property type="evidence" value="ECO:0007669"/>
    <property type="project" value="UniProtKB-KW"/>
</dbReference>
<organism evidence="12 13">
    <name type="scientific">Nitrosomonas mobilis</name>
    <dbReference type="NCBI Taxonomy" id="51642"/>
    <lineage>
        <taxon>Bacteria</taxon>
        <taxon>Pseudomonadati</taxon>
        <taxon>Pseudomonadota</taxon>
        <taxon>Betaproteobacteria</taxon>
        <taxon>Nitrosomonadales</taxon>
        <taxon>Nitrosomonadaceae</taxon>
        <taxon>Nitrosomonas</taxon>
    </lineage>
</organism>
<comment type="similarity">
    <text evidence="9">Belongs to the binding-protein-dependent transport system permease family.</text>
</comment>
<evidence type="ECO:0000313" key="13">
    <source>
        <dbReference type="Proteomes" id="UP000198729"/>
    </source>
</evidence>
<dbReference type="GO" id="GO:0055085">
    <property type="term" value="P:transmembrane transport"/>
    <property type="evidence" value="ECO:0007669"/>
    <property type="project" value="InterPro"/>
</dbReference>
<feature type="region of interest" description="Disordered" evidence="10">
    <location>
        <begin position="474"/>
        <end position="501"/>
    </location>
</feature>
<reference evidence="12 13" key="1">
    <citation type="submission" date="2016-10" db="EMBL/GenBank/DDBJ databases">
        <authorList>
            <person name="de Groot N.N."/>
        </authorList>
    </citation>
    <scope>NUCLEOTIDE SEQUENCE [LARGE SCALE GENOMIC DNA]</scope>
    <source>
        <strain evidence="12">1</strain>
    </source>
</reference>
<keyword evidence="8 9" id="KW-0472">Membrane</keyword>
<dbReference type="SUPFAM" id="SSF161098">
    <property type="entry name" value="MetI-like"/>
    <property type="match status" value="1"/>
</dbReference>
<dbReference type="PANTHER" id="PTHR43386">
    <property type="entry name" value="OLIGOPEPTIDE TRANSPORT SYSTEM PERMEASE PROTEIN APPC"/>
    <property type="match status" value="1"/>
</dbReference>
<keyword evidence="2 9" id="KW-0813">Transport</keyword>
<accession>A0A1G5SH68</accession>
<dbReference type="InterPro" id="IPR000515">
    <property type="entry name" value="MetI-like"/>
</dbReference>
<sequence>MPFIPVLLWTDALVYLLVATGIGSTIYVRRHAHLRAPWRRVTHSASGMSALTVLACFIVIGLLDTVHFRPLLPDSPHQSVQKIYSTEVLSLLDVWLKPLREQVEKTYSAPLSAHLYAKETIETADGGQVREFPRLIYGGAQLQDPESELLADVWSRALLGAGSGLILWIVAMLALVNWLAKRRATAFALMHRSIWQRTTEVPWNAILLTLALILILSGAMTALASHYHVLGTDKVGQDVLYHALKSIRVGLVIGTLTTLIMLPFALLLGVAAGYFRGFADDVIQYTYTTLSSIPSVLLIAAAVLMMQVYIETHADLFETVAARADLRLLFLCIILGITSWTGLCRLLRGEALKLREMEYIQAAHAFGVSHWRIISRHILPNVMHIVLIVTVMDFSGLVLAEAVLSYVGVGVDPSMISFGTMINASRLEMAREPMVWWTLFAAFIFMFALVLSANLFADSVQNAFNPRVKTLQINHDDSNEPGAESQIDSQVLTSPKAEKRT</sequence>
<feature type="transmembrane region" description="Helical" evidence="9">
    <location>
        <begin position="287"/>
        <end position="308"/>
    </location>
</feature>
<feature type="transmembrane region" description="Helical" evidence="9">
    <location>
        <begin position="201"/>
        <end position="227"/>
    </location>
</feature>
<evidence type="ECO:0000256" key="1">
    <source>
        <dbReference type="ARBA" id="ARBA00004651"/>
    </source>
</evidence>
<feature type="transmembrane region" description="Helical" evidence="9">
    <location>
        <begin position="6"/>
        <end position="28"/>
    </location>
</feature>
<evidence type="ECO:0000256" key="6">
    <source>
        <dbReference type="ARBA" id="ARBA00022927"/>
    </source>
</evidence>
<evidence type="ECO:0000313" key="12">
    <source>
        <dbReference type="EMBL" id="SCZ86220.1"/>
    </source>
</evidence>
<dbReference type="AlphaFoldDB" id="A0A1G5SH68"/>
<evidence type="ECO:0000256" key="9">
    <source>
        <dbReference type="RuleBase" id="RU363032"/>
    </source>
</evidence>
<dbReference type="InterPro" id="IPR050366">
    <property type="entry name" value="BP-dependent_transpt_permease"/>
</dbReference>
<evidence type="ECO:0000256" key="8">
    <source>
        <dbReference type="ARBA" id="ARBA00023136"/>
    </source>
</evidence>
<feature type="transmembrane region" description="Helical" evidence="9">
    <location>
        <begin position="49"/>
        <end position="68"/>
    </location>
</feature>
<evidence type="ECO:0000256" key="3">
    <source>
        <dbReference type="ARBA" id="ARBA00022475"/>
    </source>
</evidence>
<dbReference type="STRING" id="51642.NSMM_500020"/>
<comment type="subcellular location">
    <subcellularLocation>
        <location evidence="1 9">Cell membrane</location>
        <topology evidence="1 9">Multi-pass membrane protein</topology>
    </subcellularLocation>
</comment>
<evidence type="ECO:0000256" key="4">
    <source>
        <dbReference type="ARBA" id="ARBA00022692"/>
    </source>
</evidence>
<proteinExistence type="inferred from homology"/>
<dbReference type="Gene3D" id="1.10.3720.10">
    <property type="entry name" value="MetI-like"/>
    <property type="match status" value="1"/>
</dbReference>
<evidence type="ECO:0000256" key="2">
    <source>
        <dbReference type="ARBA" id="ARBA00022448"/>
    </source>
</evidence>
<evidence type="ECO:0000259" key="11">
    <source>
        <dbReference type="PROSITE" id="PS50928"/>
    </source>
</evidence>
<feature type="transmembrane region" description="Helical" evidence="9">
    <location>
        <begin position="382"/>
        <end position="407"/>
    </location>
</feature>
<gene>
    <name evidence="12" type="ORF">NSMM_500020</name>
</gene>
<feature type="transmembrane region" description="Helical" evidence="9">
    <location>
        <begin position="434"/>
        <end position="457"/>
    </location>
</feature>
<feature type="transmembrane region" description="Helical" evidence="9">
    <location>
        <begin position="328"/>
        <end position="347"/>
    </location>
</feature>
<keyword evidence="5" id="KW-0571">Peptide transport</keyword>
<keyword evidence="13" id="KW-1185">Reference proteome</keyword>
<keyword evidence="4 9" id="KW-0812">Transmembrane</keyword>
<dbReference type="OrthoDB" id="9783218at2"/>
<name>A0A1G5SH68_9PROT</name>
<dbReference type="Proteomes" id="UP000198729">
    <property type="component" value="Unassembled WGS sequence"/>
</dbReference>